<dbReference type="InterPro" id="IPR029062">
    <property type="entry name" value="Class_I_gatase-like"/>
</dbReference>
<evidence type="ECO:0000256" key="9">
    <source>
        <dbReference type="RuleBase" id="RU003567"/>
    </source>
</evidence>
<keyword evidence="4 8" id="KW-0720">Serine protease</keyword>
<dbReference type="Proteomes" id="UP000236333">
    <property type="component" value="Unassembled WGS sequence"/>
</dbReference>
<feature type="region of interest" description="Disordered" evidence="10">
    <location>
        <begin position="541"/>
        <end position="577"/>
    </location>
</feature>
<feature type="region of interest" description="Disordered" evidence="10">
    <location>
        <begin position="605"/>
        <end position="657"/>
    </location>
</feature>
<dbReference type="InterPro" id="IPR023562">
    <property type="entry name" value="ClpP/TepA"/>
</dbReference>
<feature type="region of interest" description="Disordered" evidence="10">
    <location>
        <begin position="701"/>
        <end position="731"/>
    </location>
</feature>
<keyword evidence="5" id="KW-0315">Glutamine amidotransferase</keyword>
<feature type="compositionally biased region" description="Polar residues" evidence="10">
    <location>
        <begin position="542"/>
        <end position="554"/>
    </location>
</feature>
<name>A0A2J7ZX22_9CHLO</name>
<feature type="active site" evidence="7">
    <location>
        <position position="1043"/>
    </location>
</feature>
<dbReference type="PROSITE" id="PS51274">
    <property type="entry name" value="GATASE_COBBQ"/>
    <property type="match status" value="1"/>
</dbReference>
<dbReference type="Pfam" id="PF00574">
    <property type="entry name" value="CLP_protease"/>
    <property type="match status" value="1"/>
</dbReference>
<comment type="caution">
    <text evidence="12">The sequence shown here is derived from an EMBL/GenBank/DDBJ whole genome shotgun (WGS) entry which is preliminary data.</text>
</comment>
<evidence type="ECO:0000256" key="4">
    <source>
        <dbReference type="ARBA" id="ARBA00022825"/>
    </source>
</evidence>
<dbReference type="PANTHER" id="PTHR10381:SF11">
    <property type="entry name" value="ATP-DEPENDENT CLP PROTEASE PROTEOLYTIC SUBUNIT, MITOCHONDRIAL"/>
    <property type="match status" value="1"/>
</dbReference>
<evidence type="ECO:0000256" key="5">
    <source>
        <dbReference type="ARBA" id="ARBA00022962"/>
    </source>
</evidence>
<dbReference type="EMBL" id="PGGS01000358">
    <property type="protein sequence ID" value="PNH04808.1"/>
    <property type="molecule type" value="Genomic_DNA"/>
</dbReference>
<keyword evidence="13" id="KW-1185">Reference proteome</keyword>
<evidence type="ECO:0000256" key="2">
    <source>
        <dbReference type="ARBA" id="ARBA00022670"/>
    </source>
</evidence>
<sequence>MHALFFASKQPVSGVEKWTAALQASGAPVRHVVAWRGSGDVGRRHAANTVNADTFLLGPGASLEAHIGQTCSMPEALLLVSLDPEQQLLPRSGVVLLIWQPQVPADLVQACKPLPPGLTDASCVRGLLLVDPAPSLTLSVTHKTLEGAGMHALARKPTVLATRTLQTPAATLVTALLQLADSLPPSPAPRPALPLGSGAVRIAVARDDAFGPCFHENLTLLHQAGAQLLFFSPLYDTALPAGAACLYLSSGPLEPERWQQLATNRPLLACVRAFCEAGGMVLGEGAGLLYLARSVELDEGDGARQHRVHEMAGVLPFKTRLLPEPQTADVQLRVLPGNPLLPAGCAPRGYLCAQASIVLVEERQLQGLVLPGLAPAGAGGAAAGKGGAAQFTTTYEASIVGRAQPRRSSVEAHAAQQQQGQQAQGQKRKALEPVLLPGKEAGEGGGCEALPEGYTVHNVLASSCLLYLPSEPGMAAHIVRRCACIDAAAVAAGMAQQLGCAAAKLHSAMASSAGSRGSSRRQSIQDVSAWGAGFSSNGGGTACSQNHNGSSNNIVGGHHHHHAPTVPPTGAASLAAAKGGVGSGASLSGAVGLPSPRLYQNAPQHMSSQALTGAGRPTQGQPAWGRPSQDSTGGAPAGLARLQQQQQQHPHGSGTSLHSIAASASMCSAGSAAALGAGMDAAEQQQAPAAWPGGAGGAVGAGYGEAPPLPTVPERGNSCSNGSASVDSSHLSHAASSGSTAAALCSARASPDAGLGWAAAASEYDADSRGPSIDAQLLHNFARVGSRSPSIDPQLLHGFARTGSQCPAPAAPYGSHHHDTGLAAGYGWGGGGAAPAPPPPRSSAVVCCSPGGCEALVAMGLGNRLAGVSSDCDHPPDVCGSRRVVLGWVAGDEVPLGAAARGIRTILPAAPPAPAAGGGGGGGCTTGPSMAPSSSGYLLSDFLSAGARGGGGGARPSVERCAPRGGRVLLLDELALRQDPPGVLVLPDLAELTEGERAQLEQYIRCPISTLVVGQAASMASLLLTAGEKGQRRSLPNSRIMLHQPLGAAEGQASDIMIRAQEIMRMKETLTSLYVRHTGCAREIVEKTLDRDSFMSATEAKEWGLIDEILVSRPAGEVHSS</sequence>
<dbReference type="EC" id="3.4.21.92" evidence="8"/>
<dbReference type="GO" id="GO:0009368">
    <property type="term" value="C:endopeptidase Clp complex"/>
    <property type="evidence" value="ECO:0007669"/>
    <property type="project" value="TreeGrafter"/>
</dbReference>
<dbReference type="PROSITE" id="PS00382">
    <property type="entry name" value="CLP_PROTEASE_HIS"/>
    <property type="match status" value="1"/>
</dbReference>
<organism evidence="12 13">
    <name type="scientific">Tetrabaena socialis</name>
    <dbReference type="NCBI Taxonomy" id="47790"/>
    <lineage>
        <taxon>Eukaryota</taxon>
        <taxon>Viridiplantae</taxon>
        <taxon>Chlorophyta</taxon>
        <taxon>core chlorophytes</taxon>
        <taxon>Chlorophyceae</taxon>
        <taxon>CS clade</taxon>
        <taxon>Chlamydomonadales</taxon>
        <taxon>Tetrabaenaceae</taxon>
        <taxon>Tetrabaena</taxon>
    </lineage>
</organism>
<dbReference type="Gene3D" id="3.90.226.10">
    <property type="entry name" value="2-enoyl-CoA Hydratase, Chain A, domain 1"/>
    <property type="match status" value="1"/>
</dbReference>
<dbReference type="PANTHER" id="PTHR10381">
    <property type="entry name" value="ATP-DEPENDENT CLP PROTEASE PROTEOLYTIC SUBUNIT"/>
    <property type="match status" value="1"/>
</dbReference>
<keyword evidence="2 8" id="KW-0645">Protease</keyword>
<accession>A0A2J7ZX22</accession>
<dbReference type="AlphaFoldDB" id="A0A2J7ZX22"/>
<evidence type="ECO:0000256" key="7">
    <source>
        <dbReference type="PROSITE-ProRule" id="PRU10086"/>
    </source>
</evidence>
<dbReference type="InterPro" id="IPR033135">
    <property type="entry name" value="ClpP_His_AS"/>
</dbReference>
<dbReference type="CDD" id="cd07017">
    <property type="entry name" value="S14_ClpP_2"/>
    <property type="match status" value="1"/>
</dbReference>
<dbReference type="InterPro" id="IPR029045">
    <property type="entry name" value="ClpP/crotonase-like_dom_sf"/>
</dbReference>
<dbReference type="InterPro" id="IPR001907">
    <property type="entry name" value="ClpP"/>
</dbReference>
<dbReference type="OrthoDB" id="549173at2759"/>
<dbReference type="InterPro" id="IPR011698">
    <property type="entry name" value="GATase_3"/>
</dbReference>
<dbReference type="GO" id="GO:0051117">
    <property type="term" value="F:ATPase binding"/>
    <property type="evidence" value="ECO:0007669"/>
    <property type="project" value="TreeGrafter"/>
</dbReference>
<dbReference type="SUPFAM" id="SSF52317">
    <property type="entry name" value="Class I glutamine amidotransferase-like"/>
    <property type="match status" value="1"/>
</dbReference>
<dbReference type="Pfam" id="PF07685">
    <property type="entry name" value="GATase_3"/>
    <property type="match status" value="1"/>
</dbReference>
<keyword evidence="3 8" id="KW-0378">Hydrolase</keyword>
<evidence type="ECO:0000256" key="1">
    <source>
        <dbReference type="ARBA" id="ARBA00007039"/>
    </source>
</evidence>
<feature type="domain" description="CobB/CobQ-like glutamine amidotransferase" evidence="11">
    <location>
        <begin position="201"/>
        <end position="334"/>
    </location>
</feature>
<evidence type="ECO:0000256" key="3">
    <source>
        <dbReference type="ARBA" id="ARBA00022801"/>
    </source>
</evidence>
<dbReference type="GO" id="GO:0004252">
    <property type="term" value="F:serine-type endopeptidase activity"/>
    <property type="evidence" value="ECO:0007669"/>
    <property type="project" value="UniProtKB-EC"/>
</dbReference>
<dbReference type="GO" id="GO:0006515">
    <property type="term" value="P:protein quality control for misfolded or incompletely synthesized proteins"/>
    <property type="evidence" value="ECO:0007669"/>
    <property type="project" value="TreeGrafter"/>
</dbReference>
<dbReference type="PROSITE" id="PS00381">
    <property type="entry name" value="CLP_PROTEASE_SER"/>
    <property type="match status" value="1"/>
</dbReference>
<evidence type="ECO:0000256" key="6">
    <source>
        <dbReference type="PROSITE-ProRule" id="PRU10085"/>
    </source>
</evidence>
<reference evidence="12 13" key="1">
    <citation type="journal article" date="2017" name="Mol. Biol. Evol.">
        <title>The 4-celled Tetrabaena socialis nuclear genome reveals the essential components for genetic control of cell number at the origin of multicellularity in the volvocine lineage.</title>
        <authorList>
            <person name="Featherston J."/>
            <person name="Arakaki Y."/>
            <person name="Hanschen E.R."/>
            <person name="Ferris P.J."/>
            <person name="Michod R.E."/>
            <person name="Olson B.J.S.C."/>
            <person name="Nozaki H."/>
            <person name="Durand P.M."/>
        </authorList>
    </citation>
    <scope>NUCLEOTIDE SEQUENCE [LARGE SCALE GENOMIC DNA]</scope>
    <source>
        <strain evidence="12 13">NIES-571</strain>
    </source>
</reference>
<dbReference type="PRINTS" id="PR00127">
    <property type="entry name" value="CLPPROTEASEP"/>
</dbReference>
<feature type="active site" evidence="6">
    <location>
        <position position="1018"/>
    </location>
</feature>
<dbReference type="SUPFAM" id="SSF52096">
    <property type="entry name" value="ClpP/crotonase"/>
    <property type="match status" value="1"/>
</dbReference>
<feature type="region of interest" description="Disordered" evidence="10">
    <location>
        <begin position="406"/>
        <end position="428"/>
    </location>
</feature>
<gene>
    <name evidence="12" type="ORF">TSOC_008937</name>
</gene>
<evidence type="ECO:0000259" key="11">
    <source>
        <dbReference type="Pfam" id="PF07685"/>
    </source>
</evidence>
<evidence type="ECO:0000313" key="13">
    <source>
        <dbReference type="Proteomes" id="UP000236333"/>
    </source>
</evidence>
<proteinExistence type="inferred from homology"/>
<evidence type="ECO:0000313" key="12">
    <source>
        <dbReference type="EMBL" id="PNH04808.1"/>
    </source>
</evidence>
<dbReference type="InterPro" id="IPR018215">
    <property type="entry name" value="ClpP_Ser_AS"/>
</dbReference>
<feature type="compositionally biased region" description="Low complexity" evidence="10">
    <location>
        <begin position="414"/>
        <end position="425"/>
    </location>
</feature>
<protein>
    <recommendedName>
        <fullName evidence="9">ATP-dependent Clp protease proteolytic subunit</fullName>
        <ecNumber evidence="8">3.4.21.92</ecNumber>
    </recommendedName>
</protein>
<evidence type="ECO:0000256" key="10">
    <source>
        <dbReference type="SAM" id="MobiDB-lite"/>
    </source>
</evidence>
<comment type="similarity">
    <text evidence="1 9">Belongs to the peptidase S14 family.</text>
</comment>
<feature type="compositionally biased region" description="Low complexity" evidence="10">
    <location>
        <begin position="568"/>
        <end position="577"/>
    </location>
</feature>
<dbReference type="GO" id="GO:0004176">
    <property type="term" value="F:ATP-dependent peptidase activity"/>
    <property type="evidence" value="ECO:0007669"/>
    <property type="project" value="InterPro"/>
</dbReference>
<dbReference type="GO" id="GO:0009536">
    <property type="term" value="C:plastid"/>
    <property type="evidence" value="ECO:0007669"/>
    <property type="project" value="UniProtKB-ARBA"/>
</dbReference>
<evidence type="ECO:0000256" key="8">
    <source>
        <dbReference type="RuleBase" id="RU000549"/>
    </source>
</evidence>